<dbReference type="PRINTS" id="PR00744">
    <property type="entry name" value="GLHYDRLASE37"/>
</dbReference>
<dbReference type="GO" id="GO:0004555">
    <property type="term" value="F:alpha,alpha-trehalase activity"/>
    <property type="evidence" value="ECO:0007669"/>
    <property type="project" value="InterPro"/>
</dbReference>
<dbReference type="NCBIfam" id="NF009773">
    <property type="entry name" value="PRK13270.1"/>
    <property type="match status" value="1"/>
</dbReference>
<keyword evidence="4" id="KW-1185">Reference proteome</keyword>
<dbReference type="Gene3D" id="1.50.10.10">
    <property type="match status" value="1"/>
</dbReference>
<evidence type="ECO:0000313" key="3">
    <source>
        <dbReference type="EMBL" id="OIN60494.1"/>
    </source>
</evidence>
<dbReference type="InterPro" id="IPR001661">
    <property type="entry name" value="Glyco_hydro_37"/>
</dbReference>
<gene>
    <name evidence="3" type="ORF">BLX24_04010</name>
</gene>
<dbReference type="Proteomes" id="UP000181790">
    <property type="component" value="Unassembled WGS sequence"/>
</dbReference>
<dbReference type="GO" id="GO:0005993">
    <property type="term" value="P:trehalose catabolic process"/>
    <property type="evidence" value="ECO:0007669"/>
    <property type="project" value="TreeGrafter"/>
</dbReference>
<name>A0A1S2VP28_9BACT</name>
<dbReference type="OrthoDB" id="106887at2"/>
<dbReference type="InterPro" id="IPR018232">
    <property type="entry name" value="Glyco_hydro_37_CS"/>
</dbReference>
<evidence type="ECO:0000256" key="1">
    <source>
        <dbReference type="ARBA" id="ARBA00022801"/>
    </source>
</evidence>
<organism evidence="3 4">
    <name type="scientific">Arsenicibacter rosenii</name>
    <dbReference type="NCBI Taxonomy" id="1750698"/>
    <lineage>
        <taxon>Bacteria</taxon>
        <taxon>Pseudomonadati</taxon>
        <taxon>Bacteroidota</taxon>
        <taxon>Cytophagia</taxon>
        <taxon>Cytophagales</taxon>
        <taxon>Spirosomataceae</taxon>
        <taxon>Arsenicibacter</taxon>
    </lineage>
</organism>
<keyword evidence="1" id="KW-0378">Hydrolase</keyword>
<dbReference type="PANTHER" id="PTHR23403:SF1">
    <property type="entry name" value="TREHALASE"/>
    <property type="match status" value="1"/>
</dbReference>
<reference evidence="3 4" key="1">
    <citation type="submission" date="2016-10" db="EMBL/GenBank/DDBJ databases">
        <title>Arsenicibacter rosenii gen. nov., sp. nov., an efficient arsenic-methylating bacterium isolated from an arsenic-contaminated paddy soil.</title>
        <authorList>
            <person name="Huang K."/>
        </authorList>
    </citation>
    <scope>NUCLEOTIDE SEQUENCE [LARGE SCALE GENOMIC DNA]</scope>
    <source>
        <strain evidence="3 4">SM-1</strain>
    </source>
</reference>
<protein>
    <submittedName>
        <fullName evidence="3">Trehalase</fullName>
    </submittedName>
</protein>
<keyword evidence="2" id="KW-0326">Glycosidase</keyword>
<proteinExistence type="predicted"/>
<dbReference type="Pfam" id="PF01204">
    <property type="entry name" value="Trehalase"/>
    <property type="match status" value="1"/>
</dbReference>
<sequence>MVSPDILFGELFCEVQLSRIFTDTKTFVDAVPLLSPENILMLYRAEKEKPDFNLEQFVRQYFDIPESATSHFVSDTSMTTKAHIERLWDVLTCPADPLVEGSSRLPLPHPYVVPGGRFREIFYWDSYFTMLGLQRSGRNGLVRGMVDNFAYLIDTYGFIPNGNRTYFLTRSQPPFFSLMVELLAEIDGADVFSEYLPQLEKEYAYWMAGGSGDTAVAEHVVTLDTGGLLNRYWDPTPTPRPEAFRVESELRTEARFLGVDPDNMYRNLRAACESGWDFSSRWMTDGQSIPYTITIDILPVDLNTLLFSFERTLAKAYRQSGQEMPTAEFTRKAEARRQLIQALFWDDQAGFYKDVHGSTLTPLPALTLAGVFPLFFQIATFEQAQRVHDLLEQEFLQSGGWVTTLKQSGQQWDWPNGWAPLQWIVYQGLLNYGFTATARKARDRWLMLNDKVFQVTGKMMEKYNVVDDVLVAGGGKYPNQDGFGWTNGVYLALLHS</sequence>
<dbReference type="PANTHER" id="PTHR23403">
    <property type="entry name" value="TREHALASE"/>
    <property type="match status" value="1"/>
</dbReference>
<evidence type="ECO:0000313" key="4">
    <source>
        <dbReference type="Proteomes" id="UP000181790"/>
    </source>
</evidence>
<accession>A0A1S2VP28</accession>
<evidence type="ECO:0000256" key="2">
    <source>
        <dbReference type="ARBA" id="ARBA00023295"/>
    </source>
</evidence>
<dbReference type="PROSITE" id="PS00928">
    <property type="entry name" value="TREHALASE_2"/>
    <property type="match status" value="1"/>
</dbReference>
<dbReference type="AlphaFoldDB" id="A0A1S2VP28"/>
<dbReference type="EMBL" id="MORL01000002">
    <property type="protein sequence ID" value="OIN60494.1"/>
    <property type="molecule type" value="Genomic_DNA"/>
</dbReference>
<dbReference type="InterPro" id="IPR012341">
    <property type="entry name" value="6hp_glycosidase-like_sf"/>
</dbReference>
<dbReference type="SUPFAM" id="SSF48208">
    <property type="entry name" value="Six-hairpin glycosidases"/>
    <property type="match status" value="1"/>
</dbReference>
<dbReference type="InterPro" id="IPR008928">
    <property type="entry name" value="6-hairpin_glycosidase_sf"/>
</dbReference>
<comment type="caution">
    <text evidence="3">The sequence shown here is derived from an EMBL/GenBank/DDBJ whole genome shotgun (WGS) entry which is preliminary data.</text>
</comment>